<evidence type="ECO:0000256" key="5">
    <source>
        <dbReference type="ARBA" id="ARBA00022490"/>
    </source>
</evidence>
<evidence type="ECO:0000259" key="9">
    <source>
        <dbReference type="Pfam" id="PF24437"/>
    </source>
</evidence>
<dbReference type="Pfam" id="PF24437">
    <property type="entry name" value="INTS7_HB"/>
    <property type="match status" value="1"/>
</dbReference>
<name>A0AAJ7WJ58_9ACAR</name>
<dbReference type="RefSeq" id="XP_028969068.1">
    <property type="nucleotide sequence ID" value="XM_029113235.1"/>
</dbReference>
<gene>
    <name evidence="11" type="primary">LOC100902532</name>
</gene>
<dbReference type="PANTHER" id="PTHR13322:SF2">
    <property type="entry name" value="INTEGRATOR COMPLEX SUBUNIT 7"/>
    <property type="match status" value="1"/>
</dbReference>
<dbReference type="Pfam" id="PF22965">
    <property type="entry name" value="INTS7_C"/>
    <property type="match status" value="1"/>
</dbReference>
<dbReference type="InterPro" id="IPR054519">
    <property type="entry name" value="INTS7_C"/>
</dbReference>
<dbReference type="GO" id="GO:0032039">
    <property type="term" value="C:integrator complex"/>
    <property type="evidence" value="ECO:0007669"/>
    <property type="project" value="InterPro"/>
</dbReference>
<evidence type="ECO:0000256" key="4">
    <source>
        <dbReference type="ARBA" id="ARBA00015336"/>
    </source>
</evidence>
<organism evidence="10 11">
    <name type="scientific">Galendromus occidentalis</name>
    <name type="common">western predatory mite</name>
    <dbReference type="NCBI Taxonomy" id="34638"/>
    <lineage>
        <taxon>Eukaryota</taxon>
        <taxon>Metazoa</taxon>
        <taxon>Ecdysozoa</taxon>
        <taxon>Arthropoda</taxon>
        <taxon>Chelicerata</taxon>
        <taxon>Arachnida</taxon>
        <taxon>Acari</taxon>
        <taxon>Parasitiformes</taxon>
        <taxon>Mesostigmata</taxon>
        <taxon>Gamasina</taxon>
        <taxon>Phytoseioidea</taxon>
        <taxon>Phytoseiidae</taxon>
        <taxon>Typhlodrominae</taxon>
        <taxon>Galendromus</taxon>
    </lineage>
</organism>
<evidence type="ECO:0000256" key="1">
    <source>
        <dbReference type="ARBA" id="ARBA00004123"/>
    </source>
</evidence>
<sequence>MQESEKHLDKILSVDEFVRRIFTVMYSNDPVARALTLRTLGSISCVVKNRTNVHHSIRSSLDSNDTVELEAAIYACSRLSAVSPAFAASICPIVAQMMNNLSTPVDIKLKLFSVFSNMTHDAQTAYQVRELCLSLLPTHPAQDFVVEILDVLTKLTSTSVTHLTSQIIILLEHLETDPRASVRNQALSDLRFLAEGEKWAHLWTREHLERLVNYASKSHYMRLKCQAIRVLVLLSKSLAVHQMDLTATSPVLELCEKNIYHEDVRLAAVSTELMTQLAVHVCREKIANIDVMRNTCAGIENLLFLVSSSGPKEALSLALRCVLDLCRVDAALCSHFVDVLALFLPNKAICLTLCAIGAERRVLGHLEPKIREHLPKQPLILWTLLLQASLENSSAQLEFPLSSLSTELSDWDRYRLARQAAHYGQHRAVRLLVENLENSVSSEHLYFWLIALKNLALGEETRQTWYFAKAVSSLKAATTPMHSLHFQAEYVRLRMQLISLDQQLLHSSSCLRTCPPPAIAASLATASRDENMKCGRVVTQLRKSARDWRTLSEQYGALYESSFDADTPSLQHVRVLQQKCQIIAQAVEKVSQFNQGIGAQTTMVEPWSDLSPSSSTFRDYEAAQKALSLYQSLGDADGLTTSKVSTLVEISQLLVGVPLHVPRSFFQRLQTTNLQLAIGPQQTNPNEPVFIAGHQLSLKVEGVVQQSARVHRRVRSVKLKISANDPPSLSLEEVVEPKNDYFSAEFLVSLPTAGVYCIIIDTAVLDEARDVWTTGPKEVFMVKTHEDSTYKRLYLQRV</sequence>
<dbReference type="InterPro" id="IPR033060">
    <property type="entry name" value="INTS7"/>
</dbReference>
<protein>
    <recommendedName>
        <fullName evidence="4">Integrator complex subunit 7</fullName>
    </recommendedName>
</protein>
<feature type="domain" description="Integrator complex subunit 7 C-terminal" evidence="7">
    <location>
        <begin position="675"/>
        <end position="772"/>
    </location>
</feature>
<comment type="subcellular location">
    <subcellularLocation>
        <location evidence="2">Cytoplasm</location>
    </subcellularLocation>
    <subcellularLocation>
        <location evidence="1">Nucleus</location>
    </subcellularLocation>
</comment>
<evidence type="ECO:0000313" key="11">
    <source>
        <dbReference type="RefSeq" id="XP_028969068.1"/>
    </source>
</evidence>
<dbReference type="AlphaFoldDB" id="A0AAJ7WJ58"/>
<proteinExistence type="inferred from homology"/>
<dbReference type="GeneID" id="100902532"/>
<dbReference type="CTD" id="25896"/>
<dbReference type="KEGG" id="goe:100902532"/>
<keyword evidence="10" id="KW-1185">Reference proteome</keyword>
<feature type="domain" description="Integrator complex subunit 7 helical bundle" evidence="9">
    <location>
        <begin position="428"/>
        <end position="590"/>
    </location>
</feature>
<evidence type="ECO:0000256" key="6">
    <source>
        <dbReference type="ARBA" id="ARBA00023242"/>
    </source>
</evidence>
<dbReference type="InterPro" id="IPR056517">
    <property type="entry name" value="INTS7_HB"/>
</dbReference>
<dbReference type="PANTHER" id="PTHR13322">
    <property type="entry name" value="C1ORF73 PROTEIN"/>
    <property type="match status" value="1"/>
</dbReference>
<evidence type="ECO:0000313" key="10">
    <source>
        <dbReference type="Proteomes" id="UP000694867"/>
    </source>
</evidence>
<dbReference type="SUPFAM" id="SSF48371">
    <property type="entry name" value="ARM repeat"/>
    <property type="match status" value="1"/>
</dbReference>
<evidence type="ECO:0000259" key="8">
    <source>
        <dbReference type="Pfam" id="PF24436"/>
    </source>
</evidence>
<dbReference type="InterPro" id="IPR016024">
    <property type="entry name" value="ARM-type_fold"/>
</dbReference>
<dbReference type="GO" id="GO:0034472">
    <property type="term" value="P:snRNA 3'-end processing"/>
    <property type="evidence" value="ECO:0007669"/>
    <property type="project" value="TreeGrafter"/>
</dbReference>
<dbReference type="Pfam" id="PF24436">
    <property type="entry name" value="INTS7_N"/>
    <property type="match status" value="1"/>
</dbReference>
<dbReference type="GO" id="GO:0005737">
    <property type="term" value="C:cytoplasm"/>
    <property type="evidence" value="ECO:0007669"/>
    <property type="project" value="UniProtKB-SubCell"/>
</dbReference>
<keyword evidence="6" id="KW-0539">Nucleus</keyword>
<reference evidence="11" key="1">
    <citation type="submission" date="2025-08" db="UniProtKB">
        <authorList>
            <consortium name="RefSeq"/>
        </authorList>
    </citation>
    <scope>IDENTIFICATION</scope>
</reference>
<accession>A0AAJ7WJ58</accession>
<evidence type="ECO:0000256" key="2">
    <source>
        <dbReference type="ARBA" id="ARBA00004496"/>
    </source>
</evidence>
<keyword evidence="5" id="KW-0963">Cytoplasm</keyword>
<evidence type="ECO:0000256" key="3">
    <source>
        <dbReference type="ARBA" id="ARBA00008565"/>
    </source>
</evidence>
<feature type="domain" description="Integrator complex subunit 7 N-terminal" evidence="8">
    <location>
        <begin position="1"/>
        <end position="425"/>
    </location>
</feature>
<dbReference type="InterPro" id="IPR056516">
    <property type="entry name" value="INTS7_N"/>
</dbReference>
<dbReference type="Proteomes" id="UP000694867">
    <property type="component" value="Unplaced"/>
</dbReference>
<comment type="similarity">
    <text evidence="3">Belongs to the Integrator subunit 7 family.</text>
</comment>
<evidence type="ECO:0000259" key="7">
    <source>
        <dbReference type="Pfam" id="PF22965"/>
    </source>
</evidence>